<evidence type="ECO:0000259" key="1">
    <source>
        <dbReference type="Pfam" id="PF18735"/>
    </source>
</evidence>
<reference evidence="2 3" key="1">
    <citation type="journal article" date="2014" name="Genome Announc.">
        <title>Draft Genome Sequence of Enterobacter cloacae Strain S611.</title>
        <authorList>
            <person name="Wang D."/>
            <person name="Han C.S."/>
            <person name="Dichosa A.E."/>
            <person name="Gleasner C.D."/>
            <person name="Johnson S.L."/>
            <person name="Daligault H.E."/>
            <person name="Davenport K.W."/>
            <person name="Li P.E."/>
            <person name="Pierson E.A."/>
            <person name="Pierson L.S.III."/>
        </authorList>
    </citation>
    <scope>NUCLEOTIDE SEQUENCE [LARGE SCALE GENOMIC DNA]</scope>
    <source>
        <strain evidence="2 3">S611</strain>
    </source>
</reference>
<accession>A0ABP2ZNE7</accession>
<protein>
    <recommendedName>
        <fullName evidence="1">RiboL-PSP-HEPN domain-containing protein</fullName>
    </recommendedName>
</protein>
<evidence type="ECO:0000313" key="2">
    <source>
        <dbReference type="EMBL" id="ESS56562.1"/>
    </source>
</evidence>
<keyword evidence="3" id="KW-1185">Reference proteome</keyword>
<evidence type="ECO:0000313" key="3">
    <source>
        <dbReference type="Proteomes" id="UP000017834"/>
    </source>
</evidence>
<dbReference type="InterPro" id="IPR041519">
    <property type="entry name" value="HEPN_RiboL-PSP"/>
</dbReference>
<sequence length="220" mass="24500">MSFENAQIEIRERFSEANSLLVYLRENGPEPLQPTSNNMKSLKGLWLVSIYSAVERSVNTTIEAALEVISSHENRSVDCIPALLSIIYFNGIKSINECGKNKILDKSSSLFNDVFSEAVMKVTENPLAENLQNVDANTISWVLGLFGAPNLSVSSASTGRVNALRERRNAVAHGRESASEVGERYTLEELNNIYQASDEVVTAFFLILSDHCSNQYYLKR</sequence>
<name>A0ABP2ZNE7_ENTCL</name>
<dbReference type="EMBL" id="AXOM01000051">
    <property type="protein sequence ID" value="ESS56562.1"/>
    <property type="molecule type" value="Genomic_DNA"/>
</dbReference>
<dbReference type="Proteomes" id="UP000017834">
    <property type="component" value="Unassembled WGS sequence"/>
</dbReference>
<feature type="domain" description="RiboL-PSP-HEPN" evidence="1">
    <location>
        <begin position="9"/>
        <end position="208"/>
    </location>
</feature>
<proteinExistence type="predicted"/>
<organism evidence="2 3">
    <name type="scientific">Enterobacter cloacae S611</name>
    <dbReference type="NCBI Taxonomy" id="1399146"/>
    <lineage>
        <taxon>Bacteria</taxon>
        <taxon>Pseudomonadati</taxon>
        <taxon>Pseudomonadota</taxon>
        <taxon>Gammaproteobacteria</taxon>
        <taxon>Enterobacterales</taxon>
        <taxon>Enterobacteriaceae</taxon>
        <taxon>Enterobacter</taxon>
        <taxon>Enterobacter cloacae complex</taxon>
    </lineage>
</organism>
<comment type="caution">
    <text evidence="2">The sequence shown here is derived from an EMBL/GenBank/DDBJ whole genome shotgun (WGS) entry which is preliminary data.</text>
</comment>
<dbReference type="Pfam" id="PF18735">
    <property type="entry name" value="HEPN_RiboL-PSP"/>
    <property type="match status" value="1"/>
</dbReference>
<gene>
    <name evidence="2" type="ORF">EDP2_387</name>
</gene>